<protein>
    <submittedName>
        <fullName evidence="2">Uncharacterized protein</fullName>
    </submittedName>
</protein>
<organism evidence="2 3">
    <name type="scientific">Lasiodiplodia theobromae</name>
    <dbReference type="NCBI Taxonomy" id="45133"/>
    <lineage>
        <taxon>Eukaryota</taxon>
        <taxon>Fungi</taxon>
        <taxon>Dikarya</taxon>
        <taxon>Ascomycota</taxon>
        <taxon>Pezizomycotina</taxon>
        <taxon>Dothideomycetes</taxon>
        <taxon>Dothideomycetes incertae sedis</taxon>
        <taxon>Botryosphaeriales</taxon>
        <taxon>Botryosphaeriaceae</taxon>
        <taxon>Lasiodiplodia</taxon>
    </lineage>
</organism>
<feature type="compositionally biased region" description="Low complexity" evidence="1">
    <location>
        <begin position="65"/>
        <end position="92"/>
    </location>
</feature>
<dbReference type="OrthoDB" id="10571623at2759"/>
<dbReference type="EMBL" id="VCHE01000030">
    <property type="protein sequence ID" value="KAB2575750.1"/>
    <property type="molecule type" value="Genomic_DNA"/>
</dbReference>
<evidence type="ECO:0000256" key="1">
    <source>
        <dbReference type="SAM" id="MobiDB-lite"/>
    </source>
</evidence>
<keyword evidence="3" id="KW-1185">Reference proteome</keyword>
<proteinExistence type="predicted"/>
<name>A0A5N5DE74_9PEZI</name>
<sequence length="318" mass="34655">MTTSNPLRLPHSARKALLTGPTISLALPMPSIGMTHTIPSLPRRMLFAFSHLAAAQLTVADGVNTTPSTPSSSPAPSSSSSSSSATPTQQPSRTITLPPNSCTPAALELLIQWLKQSCCQHPSSSPSHTATQPLLPASDNWRQLLRLHAAARALRVPVAEAELRALIESRLRCAPLSLAEFVDAVDTLATGFNEGEGSDDDEGGRLVKEVVRRTAGFARRGAVEPAAAEEMRGWLGAKWPGLVGKWEACDRVAVGGRRLDVRWVEGVKERLGEKARRRGEEEEEDAAEKKKREELEGKVRDFEERLRRQRRLAGLQCR</sequence>
<evidence type="ECO:0000313" key="3">
    <source>
        <dbReference type="Proteomes" id="UP000325902"/>
    </source>
</evidence>
<feature type="region of interest" description="Disordered" evidence="1">
    <location>
        <begin position="273"/>
        <end position="293"/>
    </location>
</feature>
<feature type="region of interest" description="Disordered" evidence="1">
    <location>
        <begin position="63"/>
        <end position="99"/>
    </location>
</feature>
<accession>A0A5N5DE74</accession>
<evidence type="ECO:0000313" key="2">
    <source>
        <dbReference type="EMBL" id="KAB2575750.1"/>
    </source>
</evidence>
<reference evidence="2 3" key="1">
    <citation type="journal article" date="2019" name="Sci. Rep.">
        <title>A multi-omics analysis of the grapevine pathogen Lasiodiplodia theobromae reveals that temperature affects the expression of virulence- and pathogenicity-related genes.</title>
        <authorList>
            <person name="Felix C."/>
            <person name="Meneses R."/>
            <person name="Goncalves M.F.M."/>
            <person name="Tilleman L."/>
            <person name="Duarte A.S."/>
            <person name="Jorrin-Novo J.V."/>
            <person name="Van de Peer Y."/>
            <person name="Deforce D."/>
            <person name="Van Nieuwerburgh F."/>
            <person name="Esteves A.C."/>
            <person name="Alves A."/>
        </authorList>
    </citation>
    <scope>NUCLEOTIDE SEQUENCE [LARGE SCALE GENOMIC DNA]</scope>
    <source>
        <strain evidence="2 3">LA-SOL3</strain>
    </source>
</reference>
<gene>
    <name evidence="2" type="ORF">DBV05_g5663</name>
</gene>
<comment type="caution">
    <text evidence="2">The sequence shown here is derived from an EMBL/GenBank/DDBJ whole genome shotgun (WGS) entry which is preliminary data.</text>
</comment>
<dbReference type="AlphaFoldDB" id="A0A5N5DE74"/>
<dbReference type="Proteomes" id="UP000325902">
    <property type="component" value="Unassembled WGS sequence"/>
</dbReference>